<evidence type="ECO:0000313" key="4">
    <source>
        <dbReference type="EMBL" id="BAH73458.1"/>
    </source>
</evidence>
<evidence type="ECO:0000259" key="1">
    <source>
        <dbReference type="Pfam" id="PF01526"/>
    </source>
</evidence>
<geneLocation type="plasmid" evidence="4 5">
    <name>pDMC1</name>
</geneLocation>
<dbReference type="InterPro" id="IPR024474">
    <property type="entry name" value="Znf_dom_IS66"/>
</dbReference>
<dbReference type="OrthoDB" id="9800877at2"/>
<protein>
    <submittedName>
        <fullName evidence="4">Transposase orf3</fullName>
    </submittedName>
</protein>
<dbReference type="eggNOG" id="COG3316">
    <property type="taxonomic scope" value="Bacteria"/>
</dbReference>
<dbReference type="InterPro" id="IPR024463">
    <property type="entry name" value="Transposase_TnpC_homeodom"/>
</dbReference>
<dbReference type="Pfam" id="PF13007">
    <property type="entry name" value="LZ_Tnp_IS66"/>
    <property type="match status" value="1"/>
</dbReference>
<gene>
    <name evidence="4" type="ordered locus">DMR_p1_00420</name>
</gene>
<dbReference type="Pfam" id="PF13005">
    <property type="entry name" value="zf-IS66"/>
    <property type="match status" value="1"/>
</dbReference>
<dbReference type="EMBL" id="AP010905">
    <property type="protein sequence ID" value="BAH73458.1"/>
    <property type="molecule type" value="Genomic_DNA"/>
</dbReference>
<dbReference type="InterPro" id="IPR052344">
    <property type="entry name" value="Transposase-related"/>
</dbReference>
<feature type="domain" description="Transposase TnpC homeodomain" evidence="3">
    <location>
        <begin position="26"/>
        <end position="100"/>
    </location>
</feature>
<reference evidence="4 5" key="1">
    <citation type="journal article" date="2009" name="Genome Res.">
        <title>Whole genome sequence of Desulfovibrio magneticus strain RS-1 revealed common gene clusters in magnetotactic bacteria.</title>
        <authorList>
            <person name="Nakazawa H."/>
            <person name="Arakaki A."/>
            <person name="Narita-Yamada S."/>
            <person name="Yashiro I."/>
            <person name="Jinno K."/>
            <person name="Aoki N."/>
            <person name="Tsuruyama A."/>
            <person name="Okamura Y."/>
            <person name="Tanikawa S."/>
            <person name="Fujita N."/>
            <person name="Takeyama H."/>
            <person name="Matsunaga T."/>
        </authorList>
    </citation>
    <scope>NUCLEOTIDE SEQUENCE [LARGE SCALE GENOMIC DNA]</scope>
    <source>
        <strain evidence="5">ATCC 700980 / DSM 13731 / RS-1</strain>
    </source>
</reference>
<evidence type="ECO:0000259" key="3">
    <source>
        <dbReference type="Pfam" id="PF13007"/>
    </source>
</evidence>
<evidence type="ECO:0000259" key="2">
    <source>
        <dbReference type="Pfam" id="PF13005"/>
    </source>
</evidence>
<dbReference type="AlphaFoldDB" id="C4XUK7"/>
<keyword evidence="5" id="KW-1185">Reference proteome</keyword>
<sequence>MDINSLPDDPAVLKSVIADHRTQIAQLEQRLRLLNLIIYGPKSEKTPRTGQEQQLSLFDEAEQTVEEHKPQTFEEACAPAGTRRKRGRRPIPADLPRVEIIHDLPESEKACPCGAELVRIGEEVSEKLDIVPAKIQVRGNCTAGRKCPRRQGPGPGCAEKKEAWRRTPSRVAFSYRGEPIILWNTVYLERAIHLLRDTSQAIDEKLLPHLSPLGWEHINLTGDYIWRQHKLIEQGKFRPLRMLAEA</sequence>
<dbReference type="PANTHER" id="PTHR33678">
    <property type="entry name" value="BLL1576 PROTEIN"/>
    <property type="match status" value="1"/>
</dbReference>
<dbReference type="GO" id="GO:0006313">
    <property type="term" value="P:DNA transposition"/>
    <property type="evidence" value="ECO:0007669"/>
    <property type="project" value="InterPro"/>
</dbReference>
<feature type="domain" description="Transposase IS66 zinc-finger binding" evidence="2">
    <location>
        <begin position="108"/>
        <end position="138"/>
    </location>
</feature>
<dbReference type="PANTHER" id="PTHR33678:SF1">
    <property type="entry name" value="BLL1576 PROTEIN"/>
    <property type="match status" value="1"/>
</dbReference>
<dbReference type="HOGENOM" id="CLU_1127651_0_0_7"/>
<organism evidence="4 5">
    <name type="scientific">Solidesulfovibrio magneticus (strain ATCC 700980 / DSM 13731 / RS-1)</name>
    <name type="common">Desulfovibrio magneticus</name>
    <dbReference type="NCBI Taxonomy" id="573370"/>
    <lineage>
        <taxon>Bacteria</taxon>
        <taxon>Pseudomonadati</taxon>
        <taxon>Thermodesulfobacteriota</taxon>
        <taxon>Desulfovibrionia</taxon>
        <taxon>Desulfovibrionales</taxon>
        <taxon>Desulfovibrionaceae</taxon>
        <taxon>Solidesulfovibrio</taxon>
    </lineage>
</organism>
<feature type="domain" description="Tn3 transposase DDE" evidence="1">
    <location>
        <begin position="180"/>
        <end position="224"/>
    </location>
</feature>
<dbReference type="eggNOG" id="COG4644">
    <property type="taxonomic scope" value="Bacteria"/>
</dbReference>
<dbReference type="GO" id="GO:0004803">
    <property type="term" value="F:transposase activity"/>
    <property type="evidence" value="ECO:0007669"/>
    <property type="project" value="InterPro"/>
</dbReference>
<name>C4XUK7_SOLM1</name>
<accession>C4XUK7</accession>
<dbReference type="InterPro" id="IPR002513">
    <property type="entry name" value="Tn3_Tnp_DDE_dom"/>
</dbReference>
<dbReference type="KEGG" id="dma:DMR_p1_00420"/>
<dbReference type="Pfam" id="PF01526">
    <property type="entry name" value="DDE_Tnp_Tn3"/>
    <property type="match status" value="1"/>
</dbReference>
<dbReference type="Proteomes" id="UP000009071">
    <property type="component" value="Plasmid pDMC1"/>
</dbReference>
<keyword evidence="4" id="KW-0614">Plasmid</keyword>
<evidence type="ECO:0000313" key="5">
    <source>
        <dbReference type="Proteomes" id="UP000009071"/>
    </source>
</evidence>
<proteinExistence type="predicted"/>